<dbReference type="EMBL" id="AGNL01022969">
    <property type="protein sequence ID" value="EJK59401.1"/>
    <property type="molecule type" value="Genomic_DNA"/>
</dbReference>
<evidence type="ECO:0000313" key="2">
    <source>
        <dbReference type="EMBL" id="EJK59401.1"/>
    </source>
</evidence>
<gene>
    <name evidence="2" type="ORF">THAOC_20384</name>
</gene>
<evidence type="ECO:0000313" key="3">
    <source>
        <dbReference type="Proteomes" id="UP000266841"/>
    </source>
</evidence>
<dbReference type="AlphaFoldDB" id="K0SEM7"/>
<comment type="caution">
    <text evidence="2">The sequence shown here is derived from an EMBL/GenBank/DDBJ whole genome shotgun (WGS) entry which is preliminary data.</text>
</comment>
<dbReference type="Proteomes" id="UP000266841">
    <property type="component" value="Unassembled WGS sequence"/>
</dbReference>
<keyword evidence="3" id="KW-1185">Reference proteome</keyword>
<reference evidence="2 3" key="1">
    <citation type="journal article" date="2012" name="Genome Biol.">
        <title>Genome and low-iron response of an oceanic diatom adapted to chronic iron limitation.</title>
        <authorList>
            <person name="Lommer M."/>
            <person name="Specht M."/>
            <person name="Roy A.S."/>
            <person name="Kraemer L."/>
            <person name="Andreson R."/>
            <person name="Gutowska M.A."/>
            <person name="Wolf J."/>
            <person name="Bergner S.V."/>
            <person name="Schilhabel M.B."/>
            <person name="Klostermeier U.C."/>
            <person name="Beiko R.G."/>
            <person name="Rosenstiel P."/>
            <person name="Hippler M."/>
            <person name="Laroche J."/>
        </authorList>
    </citation>
    <scope>NUCLEOTIDE SEQUENCE [LARGE SCALE GENOMIC DNA]</scope>
    <source>
        <strain evidence="2 3">CCMP1005</strain>
    </source>
</reference>
<proteinExistence type="predicted"/>
<feature type="compositionally biased region" description="Basic and acidic residues" evidence="1">
    <location>
        <begin position="21"/>
        <end position="41"/>
    </location>
</feature>
<name>K0SEM7_THAOC</name>
<sequence>MEENEEDYSPAEKKDRKRLRDRASQARKQEDPDVCDKDYTQKRARQARKKRIQTFVIKRTLRNEPGKLRTTANIAFEETLRNEPGELRMANIAMLCMFKKTLTLLLPRSASRSAAEASVV</sequence>
<accession>K0SEM7</accession>
<feature type="region of interest" description="Disordered" evidence="1">
    <location>
        <begin position="1"/>
        <end position="47"/>
    </location>
</feature>
<evidence type="ECO:0000256" key="1">
    <source>
        <dbReference type="SAM" id="MobiDB-lite"/>
    </source>
</evidence>
<organism evidence="2 3">
    <name type="scientific">Thalassiosira oceanica</name>
    <name type="common">Marine diatom</name>
    <dbReference type="NCBI Taxonomy" id="159749"/>
    <lineage>
        <taxon>Eukaryota</taxon>
        <taxon>Sar</taxon>
        <taxon>Stramenopiles</taxon>
        <taxon>Ochrophyta</taxon>
        <taxon>Bacillariophyta</taxon>
        <taxon>Coscinodiscophyceae</taxon>
        <taxon>Thalassiosirophycidae</taxon>
        <taxon>Thalassiosirales</taxon>
        <taxon>Thalassiosiraceae</taxon>
        <taxon>Thalassiosira</taxon>
    </lineage>
</organism>
<protein>
    <submittedName>
        <fullName evidence="2">Uncharacterized protein</fullName>
    </submittedName>
</protein>